<sequence length="93" mass="10513">YGQFRKKTCLDIQKKRLGGILELSKSNEGKGFVNRAVKDVQNLLNQLYWNLILELSKSNEGKGFVNRAVKDVQNLLAEEEIGEMNLVGITSKM</sequence>
<dbReference type="EMBL" id="BMAO01010092">
    <property type="protein sequence ID" value="GFQ64739.1"/>
    <property type="molecule type" value="Genomic_DNA"/>
</dbReference>
<keyword evidence="2" id="KW-1185">Reference proteome</keyword>
<reference evidence="1" key="1">
    <citation type="submission" date="2020-07" db="EMBL/GenBank/DDBJ databases">
        <title>Multicomponent nature underlies the extraordinary mechanical properties of spider dragline silk.</title>
        <authorList>
            <person name="Kono N."/>
            <person name="Nakamura H."/>
            <person name="Mori M."/>
            <person name="Yoshida Y."/>
            <person name="Ohtoshi R."/>
            <person name="Malay A.D."/>
            <person name="Moran D.A.P."/>
            <person name="Tomita M."/>
            <person name="Numata K."/>
            <person name="Arakawa K."/>
        </authorList>
    </citation>
    <scope>NUCLEOTIDE SEQUENCE</scope>
</reference>
<proteinExistence type="predicted"/>
<protein>
    <submittedName>
        <fullName evidence="1">Uncharacterized protein</fullName>
    </submittedName>
</protein>
<accession>A0A8X6EZ02</accession>
<dbReference type="AlphaFoldDB" id="A0A8X6EZ02"/>
<evidence type="ECO:0000313" key="1">
    <source>
        <dbReference type="EMBL" id="GFQ64739.1"/>
    </source>
</evidence>
<comment type="caution">
    <text evidence="1">The sequence shown here is derived from an EMBL/GenBank/DDBJ whole genome shotgun (WGS) entry which is preliminary data.</text>
</comment>
<evidence type="ECO:0000313" key="2">
    <source>
        <dbReference type="Proteomes" id="UP000887116"/>
    </source>
</evidence>
<gene>
    <name evidence="1" type="ORF">TNCT_541531</name>
</gene>
<dbReference type="Proteomes" id="UP000887116">
    <property type="component" value="Unassembled WGS sequence"/>
</dbReference>
<feature type="non-terminal residue" evidence="1">
    <location>
        <position position="1"/>
    </location>
</feature>
<organism evidence="1 2">
    <name type="scientific">Trichonephila clavata</name>
    <name type="common">Joro spider</name>
    <name type="synonym">Nephila clavata</name>
    <dbReference type="NCBI Taxonomy" id="2740835"/>
    <lineage>
        <taxon>Eukaryota</taxon>
        <taxon>Metazoa</taxon>
        <taxon>Ecdysozoa</taxon>
        <taxon>Arthropoda</taxon>
        <taxon>Chelicerata</taxon>
        <taxon>Arachnida</taxon>
        <taxon>Araneae</taxon>
        <taxon>Araneomorphae</taxon>
        <taxon>Entelegynae</taxon>
        <taxon>Araneoidea</taxon>
        <taxon>Nephilidae</taxon>
        <taxon>Trichonephila</taxon>
    </lineage>
</organism>
<name>A0A8X6EZ02_TRICU</name>